<evidence type="ECO:0000256" key="5">
    <source>
        <dbReference type="ARBA" id="ARBA00022448"/>
    </source>
</evidence>
<dbReference type="InterPro" id="IPR037192">
    <property type="entry name" value="ERO1-like_sf"/>
</dbReference>
<evidence type="ECO:0000256" key="9">
    <source>
        <dbReference type="ARBA" id="ARBA00022827"/>
    </source>
</evidence>
<feature type="binding site" evidence="17">
    <location>
        <position position="189"/>
    </location>
    <ligand>
        <name>FAD</name>
        <dbReference type="ChEBI" id="CHEBI:57692"/>
    </ligand>
</feature>
<keyword evidence="20" id="KW-1185">Reference proteome</keyword>
<keyword evidence="14" id="KW-0325">Glycoprotein</keyword>
<evidence type="ECO:0000256" key="17">
    <source>
        <dbReference type="PIRSR" id="PIRSR017205-2"/>
    </source>
</evidence>
<accession>A0A4P9ZN49</accession>
<evidence type="ECO:0000256" key="8">
    <source>
        <dbReference type="ARBA" id="ARBA00022824"/>
    </source>
</evidence>
<evidence type="ECO:0000313" key="20">
    <source>
        <dbReference type="Proteomes" id="UP000268162"/>
    </source>
</evidence>
<feature type="disulfide bond" evidence="18">
    <location>
        <begin position="88"/>
        <end position="253"/>
    </location>
</feature>
<evidence type="ECO:0000256" key="13">
    <source>
        <dbReference type="ARBA" id="ARBA00023157"/>
    </source>
</evidence>
<feature type="disulfide bond" description="Redox-active" evidence="18">
    <location>
        <begin position="44"/>
        <end position="49"/>
    </location>
</feature>
<evidence type="ECO:0000256" key="1">
    <source>
        <dbReference type="ARBA" id="ARBA00001974"/>
    </source>
</evidence>
<dbReference type="STRING" id="215637.A0A4P9ZN49"/>
<feature type="binding site" evidence="17">
    <location>
        <position position="186"/>
    </location>
    <ligand>
        <name>FAD</name>
        <dbReference type="ChEBI" id="CHEBI:57692"/>
    </ligand>
</feature>
<keyword evidence="6" id="KW-0285">Flavoprotein</keyword>
<comment type="similarity">
    <text evidence="3">Belongs to the EROs family.</text>
</comment>
<keyword evidence="8" id="KW-0256">Endoplasmic reticulum</keyword>
<evidence type="ECO:0000256" key="7">
    <source>
        <dbReference type="ARBA" id="ARBA00022729"/>
    </source>
</evidence>
<feature type="active site" evidence="16">
    <location>
        <position position="318"/>
    </location>
</feature>
<feature type="non-terminal residue" evidence="19">
    <location>
        <position position="1"/>
    </location>
</feature>
<comment type="subcellular location">
    <subcellularLocation>
        <location evidence="2">Endoplasmic reticulum membrane</location>
        <topology evidence="2">Peripheral membrane protein</topology>
        <orientation evidence="2">Lumenal side</orientation>
    </subcellularLocation>
</comment>
<feature type="binding site" evidence="17">
    <location>
        <position position="130"/>
    </location>
    <ligand>
        <name>FAD</name>
        <dbReference type="ChEBI" id="CHEBI:57692"/>
    </ligand>
</feature>
<evidence type="ECO:0000256" key="2">
    <source>
        <dbReference type="ARBA" id="ARBA00004367"/>
    </source>
</evidence>
<keyword evidence="7" id="KW-0732">Signal</keyword>
<keyword evidence="9 17" id="KW-0274">FAD</keyword>
<evidence type="ECO:0000256" key="18">
    <source>
        <dbReference type="PIRSR" id="PIRSR017205-3"/>
    </source>
</evidence>
<dbReference type="Proteomes" id="UP000268162">
    <property type="component" value="Unassembled WGS sequence"/>
</dbReference>
<dbReference type="Pfam" id="PF04137">
    <property type="entry name" value="ERO1"/>
    <property type="match status" value="1"/>
</dbReference>
<dbReference type="PANTHER" id="PTHR12613">
    <property type="entry name" value="ERO1-RELATED"/>
    <property type="match status" value="1"/>
</dbReference>
<evidence type="ECO:0000256" key="12">
    <source>
        <dbReference type="ARBA" id="ARBA00023136"/>
    </source>
</evidence>
<reference evidence="20" key="1">
    <citation type="journal article" date="2018" name="Nat. Microbiol.">
        <title>Leveraging single-cell genomics to expand the fungal tree of life.</title>
        <authorList>
            <person name="Ahrendt S.R."/>
            <person name="Quandt C.A."/>
            <person name="Ciobanu D."/>
            <person name="Clum A."/>
            <person name="Salamov A."/>
            <person name="Andreopoulos B."/>
            <person name="Cheng J.F."/>
            <person name="Woyke T."/>
            <person name="Pelin A."/>
            <person name="Henrissat B."/>
            <person name="Reynolds N.K."/>
            <person name="Benny G.L."/>
            <person name="Smith M.E."/>
            <person name="James T.Y."/>
            <person name="Grigoriev I.V."/>
        </authorList>
    </citation>
    <scope>NUCLEOTIDE SEQUENCE [LARGE SCALE GENOMIC DNA]</scope>
    <source>
        <strain evidence="20">RSA 468</strain>
    </source>
</reference>
<comment type="cofactor">
    <cofactor evidence="1 17">
        <name>FAD</name>
        <dbReference type="ChEBI" id="CHEBI:57692"/>
    </cofactor>
</comment>
<dbReference type="EMBL" id="ML003106">
    <property type="protein sequence ID" value="RKP34693.1"/>
    <property type="molecule type" value="Genomic_DNA"/>
</dbReference>
<gene>
    <name evidence="19" type="ORF">BJ085DRAFT_22545</name>
</gene>
<evidence type="ECO:0000256" key="10">
    <source>
        <dbReference type="ARBA" id="ARBA00022982"/>
    </source>
</evidence>
<dbReference type="GO" id="GO:0015035">
    <property type="term" value="F:protein-disulfide reductase activity"/>
    <property type="evidence" value="ECO:0007669"/>
    <property type="project" value="InterPro"/>
</dbReference>
<evidence type="ECO:0000256" key="15">
    <source>
        <dbReference type="ARBA" id="ARBA00023284"/>
    </source>
</evidence>
<evidence type="ECO:0000256" key="3">
    <source>
        <dbReference type="ARBA" id="ARBA00008277"/>
    </source>
</evidence>
<feature type="binding site" evidence="17">
    <location>
        <position position="117"/>
    </location>
    <ligand>
        <name>FAD</name>
        <dbReference type="ChEBI" id="CHEBI:57692"/>
    </ligand>
</feature>
<evidence type="ECO:0000256" key="16">
    <source>
        <dbReference type="PIRSR" id="PIRSR017205-1"/>
    </source>
</evidence>
<dbReference type="InterPro" id="IPR007266">
    <property type="entry name" value="Ero1"/>
</dbReference>
<evidence type="ECO:0000256" key="4">
    <source>
        <dbReference type="ARBA" id="ARBA00011802"/>
    </source>
</evidence>
<feature type="binding site" evidence="17">
    <location>
        <position position="119"/>
    </location>
    <ligand>
        <name>FAD</name>
        <dbReference type="ChEBI" id="CHEBI:57692"/>
    </ligand>
</feature>
<evidence type="ECO:0000256" key="11">
    <source>
        <dbReference type="ARBA" id="ARBA00023002"/>
    </source>
</evidence>
<dbReference type="AlphaFoldDB" id="A0A4P9ZN49"/>
<evidence type="ECO:0000256" key="6">
    <source>
        <dbReference type="ARBA" id="ARBA00022630"/>
    </source>
</evidence>
<dbReference type="GO" id="GO:0034975">
    <property type="term" value="P:protein folding in endoplasmic reticulum"/>
    <property type="evidence" value="ECO:0007669"/>
    <property type="project" value="InterPro"/>
</dbReference>
<dbReference type="PANTHER" id="PTHR12613:SF0">
    <property type="entry name" value="ERO1-LIKE PROTEIN"/>
    <property type="match status" value="1"/>
</dbReference>
<keyword evidence="13 18" id="KW-1015">Disulfide bond</keyword>
<organism evidence="19 20">
    <name type="scientific">Dimargaris cristalligena</name>
    <dbReference type="NCBI Taxonomy" id="215637"/>
    <lineage>
        <taxon>Eukaryota</taxon>
        <taxon>Fungi</taxon>
        <taxon>Fungi incertae sedis</taxon>
        <taxon>Zoopagomycota</taxon>
        <taxon>Kickxellomycotina</taxon>
        <taxon>Dimargaritomycetes</taxon>
        <taxon>Dimargaritales</taxon>
        <taxon>Dimargaritaceae</taxon>
        <taxon>Dimargaris</taxon>
    </lineage>
</organism>
<dbReference type="GO" id="GO:0071949">
    <property type="term" value="F:FAD binding"/>
    <property type="evidence" value="ECO:0007669"/>
    <property type="project" value="InterPro"/>
</dbReference>
<dbReference type="SUPFAM" id="SSF110019">
    <property type="entry name" value="ERO1-like"/>
    <property type="match status" value="1"/>
</dbReference>
<dbReference type="PIRSF" id="PIRSF017205">
    <property type="entry name" value="ERO1"/>
    <property type="match status" value="1"/>
</dbReference>
<dbReference type="GO" id="GO:0016972">
    <property type="term" value="F:thiol oxidase activity"/>
    <property type="evidence" value="ECO:0007669"/>
    <property type="project" value="InterPro"/>
</dbReference>
<dbReference type="GO" id="GO:0005789">
    <property type="term" value="C:endoplasmic reticulum membrane"/>
    <property type="evidence" value="ECO:0007669"/>
    <property type="project" value="UniProtKB-SubCell"/>
</dbReference>
<keyword evidence="11" id="KW-0560">Oxidoreductase</keyword>
<feature type="binding site" evidence="17">
    <location>
        <position position="218"/>
    </location>
    <ligand>
        <name>FAD</name>
        <dbReference type="ChEBI" id="CHEBI:57692"/>
    </ligand>
</feature>
<keyword evidence="5" id="KW-0813">Transport</keyword>
<evidence type="ECO:0000256" key="14">
    <source>
        <dbReference type="ARBA" id="ARBA00023180"/>
    </source>
</evidence>
<sequence length="389" mass="45192">SGAIDDLRCEFHAVESVNDLISPTLKQIVDLYKQCAFWANDGLCVLKDCVVQTEDEETIPIEWRTNNKPIDKVDFAPFGKSFQPFQACDYEEKDFCVSQDEQSTNGVYVDLLKNPERFTGYAGQSAQNIWQSIYEENCFDIPARLSNLAMSEKERPHFGNSEEEKQKRLAQIDECKEKRVFYRVVSGLHASISTHLCYDYFNRTTQEWSPNLECFMNRVGYFPERLQNIYFNYALLLRSILKLNTYLLDNTYCVGNSEEEIWLKSKIQELVSVCLTMPNTFDESELFDGPNSIILKEEVKDRFRNVSRIMDCVGCEKCRLWGKLQTRGFGTALKVLFSYDQSSFQSSSDDSLDRGEIVSLLNTFNQFSKSINVVQKFHHMYHDQYHSVF</sequence>
<protein>
    <submittedName>
        <fullName evidence="19">Endoplasmic reticulum oxidoreductin 1</fullName>
    </submittedName>
</protein>
<keyword evidence="15" id="KW-0676">Redox-active center</keyword>
<feature type="disulfide bond" description="Redox-active" evidence="18">
    <location>
        <begin position="315"/>
        <end position="318"/>
    </location>
</feature>
<keyword evidence="10" id="KW-0249">Electron transport</keyword>
<evidence type="ECO:0000313" key="19">
    <source>
        <dbReference type="EMBL" id="RKP34693.1"/>
    </source>
</evidence>
<keyword evidence="12" id="KW-0472">Membrane</keyword>
<proteinExistence type="inferred from homology"/>
<name>A0A4P9ZN49_9FUNG</name>
<feature type="active site" description="Nucleophile" evidence="16">
    <location>
        <position position="315"/>
    </location>
</feature>
<comment type="subunit">
    <text evidence="4">May function both as a monomer and a homodimer.</text>
</comment>